<evidence type="ECO:0000313" key="1">
    <source>
        <dbReference type="EMBL" id="SEF08999.1"/>
    </source>
</evidence>
<keyword evidence="2" id="KW-1185">Reference proteome</keyword>
<proteinExistence type="predicted"/>
<dbReference type="OrthoDB" id="1454565at2"/>
<evidence type="ECO:0000313" key="2">
    <source>
        <dbReference type="Proteomes" id="UP000199448"/>
    </source>
</evidence>
<dbReference type="Proteomes" id="UP000199448">
    <property type="component" value="Unassembled WGS sequence"/>
</dbReference>
<gene>
    <name evidence="1" type="ORF">SAMN04488034_10920</name>
</gene>
<protein>
    <submittedName>
        <fullName evidence="1">Uncharacterized protein</fullName>
    </submittedName>
</protein>
<dbReference type="STRING" id="390640.SAMN04488034_10920"/>
<dbReference type="AlphaFoldDB" id="A0A1H5P571"/>
<dbReference type="EMBL" id="FNUG01000009">
    <property type="protein sequence ID" value="SEF08999.1"/>
    <property type="molecule type" value="Genomic_DNA"/>
</dbReference>
<dbReference type="RefSeq" id="WP_093114063.1">
    <property type="nucleotide sequence ID" value="NZ_FNGG01000009.1"/>
</dbReference>
<accession>A0A1H5P571</accession>
<organism evidence="1 2">
    <name type="scientific">Salinimicrobium catena</name>
    <dbReference type="NCBI Taxonomy" id="390640"/>
    <lineage>
        <taxon>Bacteria</taxon>
        <taxon>Pseudomonadati</taxon>
        <taxon>Bacteroidota</taxon>
        <taxon>Flavobacteriia</taxon>
        <taxon>Flavobacteriales</taxon>
        <taxon>Flavobacteriaceae</taxon>
        <taxon>Salinimicrobium</taxon>
    </lineage>
</organism>
<name>A0A1H5P571_9FLAO</name>
<reference evidence="1 2" key="1">
    <citation type="submission" date="2016-10" db="EMBL/GenBank/DDBJ databases">
        <authorList>
            <person name="de Groot N.N."/>
        </authorList>
    </citation>
    <scope>NUCLEOTIDE SEQUENCE [LARGE SCALE GENOMIC DNA]</scope>
    <source>
        <strain evidence="1 2">DSM 23553</strain>
    </source>
</reference>
<sequence length="116" mass="13713">MKYRSVGEVIDSPKKQWIPEAHLGVEFDYSFMGKGMGQTGVHLFIKTIIVDSFENQFTRKTEHILQRREVKDCIRWRIQEHLKSVGVDMVQIRGLLRDFEVDMEKVIPYDPANFKR</sequence>